<comment type="caution">
    <text evidence="9">The sequence shown here is derived from an EMBL/GenBank/DDBJ whole genome shotgun (WGS) entry which is preliminary data.</text>
</comment>
<evidence type="ECO:0000259" key="8">
    <source>
        <dbReference type="Pfam" id="PF17042"/>
    </source>
</evidence>
<dbReference type="InterPro" id="IPR037051">
    <property type="entry name" value="4-carb_acid_sugar_kinase_N_sf"/>
</dbReference>
<evidence type="ECO:0000256" key="3">
    <source>
        <dbReference type="ARBA" id="ARBA00022741"/>
    </source>
</evidence>
<dbReference type="InterPro" id="IPR010737">
    <property type="entry name" value="4-carb_acid_sugar_kinase_N"/>
</dbReference>
<dbReference type="EMBL" id="JACHHF010000006">
    <property type="protein sequence ID" value="MBB5176228.1"/>
    <property type="molecule type" value="Genomic_DNA"/>
</dbReference>
<dbReference type="Proteomes" id="UP000579136">
    <property type="component" value="Unassembled WGS sequence"/>
</dbReference>
<dbReference type="Pfam" id="PF17042">
    <property type="entry name" value="NBD_C"/>
    <property type="match status" value="1"/>
</dbReference>
<comment type="similarity">
    <text evidence="1">Belongs to the four-carbon acid sugar kinase family.</text>
</comment>
<evidence type="ECO:0000313" key="9">
    <source>
        <dbReference type="EMBL" id="MBB5176228.1"/>
    </source>
</evidence>
<evidence type="ECO:0000256" key="5">
    <source>
        <dbReference type="ARBA" id="ARBA00022840"/>
    </source>
</evidence>
<dbReference type="GO" id="GO:0016301">
    <property type="term" value="F:kinase activity"/>
    <property type="evidence" value="ECO:0007669"/>
    <property type="project" value="UniProtKB-KW"/>
</dbReference>
<feature type="domain" description="Four-carbon acid sugar kinase nucleotide binding" evidence="8">
    <location>
        <begin position="244"/>
        <end position="415"/>
    </location>
</feature>
<dbReference type="AlphaFoldDB" id="A0A9Q2HFK9"/>
<keyword evidence="5" id="KW-0067">ATP-binding</keyword>
<keyword evidence="4" id="KW-0418">Kinase</keyword>
<evidence type="ECO:0000259" key="7">
    <source>
        <dbReference type="Pfam" id="PF07005"/>
    </source>
</evidence>
<organism evidence="9 10">
    <name type="scientific">Nosocomiicoccus ampullae</name>
    <dbReference type="NCBI Taxonomy" id="489910"/>
    <lineage>
        <taxon>Bacteria</taxon>
        <taxon>Bacillati</taxon>
        <taxon>Bacillota</taxon>
        <taxon>Bacilli</taxon>
        <taxon>Bacillales</taxon>
        <taxon>Staphylococcaceae</taxon>
        <taxon>Nosocomiicoccus</taxon>
    </lineage>
</organism>
<dbReference type="SUPFAM" id="SSF142764">
    <property type="entry name" value="YgbK-like"/>
    <property type="match status" value="1"/>
</dbReference>
<sequence>MKIGIIADDLTGANATGVRMSKSGFRPATYFYNKDIISNKDIDTVIIDTDSRYLNKDILKTRINQSLESLFKCDIDFICKRIDSTMRGNVGNEIDLLLDYVGEDNVAVVVPSFPDSGRVTIGGYLVVNNIPLHKTDVANDPIMPINTSCISEIIESQSKYEVGLLTINELSGNCDDFIEKFKSITQSGKRIVVIDAATNQDIEFIAESLSKVNLPIIPVDSGPFTSAYSKFKANQKVDNSKIIVTVGSATKVTEKQLAYLIDRMDIKPIVPDIYKLASFDDNFENEINRCVRQAKLKLKTSETVIITTNEENLVIIDIQKLAKENNVQPEAVTKRITDGLAIITKKIIDETDYTIKGCFTSGGDVTASLTTIMNANGITLIDEVAPLTAYGTLIDGEYDGLPIITKGGMIGDIRTIYEAIQYLKAT</sequence>
<dbReference type="Gene3D" id="3.40.980.20">
    <property type="entry name" value="Four-carbon acid sugar kinase, nucleotide binding domain"/>
    <property type="match status" value="1"/>
</dbReference>
<keyword evidence="3" id="KW-0547">Nucleotide-binding</keyword>
<keyword evidence="2" id="KW-0808">Transferase</keyword>
<dbReference type="Gene3D" id="3.40.50.10840">
    <property type="entry name" value="Putative sugar-binding, N-terminal domain"/>
    <property type="match status" value="1"/>
</dbReference>
<evidence type="ECO:0000256" key="4">
    <source>
        <dbReference type="ARBA" id="ARBA00022777"/>
    </source>
</evidence>
<name>A0A9Q2HFK9_9STAP</name>
<accession>A0A9Q2HFK9</accession>
<evidence type="ECO:0000256" key="2">
    <source>
        <dbReference type="ARBA" id="ARBA00022679"/>
    </source>
</evidence>
<evidence type="ECO:0000256" key="6">
    <source>
        <dbReference type="ARBA" id="ARBA00023277"/>
    </source>
</evidence>
<keyword evidence="6" id="KW-0119">Carbohydrate metabolism</keyword>
<dbReference type="InterPro" id="IPR031475">
    <property type="entry name" value="NBD_C"/>
</dbReference>
<dbReference type="GO" id="GO:0005524">
    <property type="term" value="F:ATP binding"/>
    <property type="evidence" value="ECO:0007669"/>
    <property type="project" value="UniProtKB-KW"/>
</dbReference>
<keyword evidence="10" id="KW-1185">Reference proteome</keyword>
<dbReference type="InterPro" id="IPR042213">
    <property type="entry name" value="NBD_C_sf"/>
</dbReference>
<protein>
    <submittedName>
        <fullName evidence="9">Uncharacterized protein YgbK (DUF1537 family)</fullName>
    </submittedName>
</protein>
<gene>
    <name evidence="9" type="ORF">HNQ45_001115</name>
</gene>
<evidence type="ECO:0000256" key="1">
    <source>
        <dbReference type="ARBA" id="ARBA00005715"/>
    </source>
</evidence>
<reference evidence="9 10" key="1">
    <citation type="submission" date="2020-08" db="EMBL/GenBank/DDBJ databases">
        <title>Genomic Encyclopedia of Type Strains, Phase IV (KMG-IV): sequencing the most valuable type-strain genomes for metagenomic binning, comparative biology and taxonomic classification.</title>
        <authorList>
            <person name="Goeker M."/>
        </authorList>
    </citation>
    <scope>NUCLEOTIDE SEQUENCE [LARGE SCALE GENOMIC DNA]</scope>
    <source>
        <strain evidence="9 10">DSM 19163</strain>
    </source>
</reference>
<dbReference type="Pfam" id="PF07005">
    <property type="entry name" value="SBD_N"/>
    <property type="match status" value="1"/>
</dbReference>
<dbReference type="RefSeq" id="WP_183674330.1">
    <property type="nucleotide sequence ID" value="NZ_CBCRYX010000005.1"/>
</dbReference>
<evidence type="ECO:0000313" key="10">
    <source>
        <dbReference type="Proteomes" id="UP000579136"/>
    </source>
</evidence>
<proteinExistence type="inferred from homology"/>
<feature type="domain" description="Four-carbon acid sugar kinase N-terminal" evidence="7">
    <location>
        <begin position="3"/>
        <end position="227"/>
    </location>
</feature>